<dbReference type="Proteomes" id="UP000201737">
    <property type="component" value="Segment"/>
</dbReference>
<reference evidence="1 2" key="2">
    <citation type="journal article" date="2007" name="Virus Res.">
        <title>P13 of Leucania separata multiple nuclear polyhedrosis virus affected the polyhedra and budded virions yields of AcMNPV.</title>
        <authorList>
            <person name="Du E.Q."/>
            <person name="Yan F."/>
            <person name="Jin W.X."/>
            <person name="Lu N."/>
            <person name="Xiao H.Z."/>
            <person name="Lu S.Y."/>
            <person name="Qi Y.P."/>
        </authorList>
    </citation>
    <scope>NUCLEOTIDE SEQUENCE [LARGE SCALE GENOMIC DNA]</scope>
    <source>
        <strain evidence="1 2">AH1</strain>
    </source>
</reference>
<evidence type="ECO:0000313" key="2">
    <source>
        <dbReference type="Proteomes" id="UP000201737"/>
    </source>
</evidence>
<evidence type="ECO:0000313" key="1">
    <source>
        <dbReference type="EMBL" id="AAR28812.1"/>
    </source>
</evidence>
<dbReference type="KEGG" id="vg:5176376"/>
<dbReference type="EMBL" id="AY394490">
    <property type="protein sequence ID" value="AAR28812.1"/>
    <property type="molecule type" value="Genomic_DNA"/>
</dbReference>
<proteinExistence type="predicted"/>
<dbReference type="RefSeq" id="YP_758345.1">
    <property type="nucleotide sequence ID" value="NC_008348.1"/>
</dbReference>
<dbReference type="InterPro" id="IPR009289">
    <property type="entry name" value="Baculo_8kDa"/>
</dbReference>
<reference evidence="1 2" key="1">
    <citation type="journal article" date="2007" name="Virus Genes">
        <title>Genome sequence of Leucania seperata nucleopolyhedrovirus.</title>
        <authorList>
            <person name="Xiao H."/>
            <person name="Qi Y."/>
        </authorList>
    </citation>
    <scope>NUCLEOTIDE SEQUENCE [LARGE SCALE GENOMIC DNA]</scope>
    <source>
        <strain evidence="1 2">AH1</strain>
    </source>
</reference>
<name>Q0IL71_NPVLS</name>
<accession>Q0IL71</accession>
<dbReference type="GeneID" id="5176376"/>
<dbReference type="OrthoDB" id="24249at10239"/>
<keyword evidence="2" id="KW-1185">Reference proteome</keyword>
<protein>
    <submittedName>
        <fullName evidence="1">ORF48</fullName>
    </submittedName>
</protein>
<organismHost>
    <name type="scientific">Lepidoptera</name>
    <name type="common">moths &amp; butterflies</name>
    <dbReference type="NCBI Taxonomy" id="7088"/>
</organismHost>
<dbReference type="Pfam" id="PF06096">
    <property type="entry name" value="Baculo_8kDa"/>
    <property type="match status" value="1"/>
</dbReference>
<sequence>MNSNNNRTGSTRHVVDFYNGSRQAGKPTTLHNGNIPQHQYERVTQGRVSLMCYESMGRQPRHDNKENKYK</sequence>
<organism evidence="1 2">
    <name type="scientific">Leucania separata nucleopolyhedrovirus</name>
    <name type="common">LsNPV</name>
    <dbReference type="NCBI Taxonomy" id="1307956"/>
    <lineage>
        <taxon>Viruses</taxon>
        <taxon>Viruses incertae sedis</taxon>
        <taxon>Naldaviricetes</taxon>
        <taxon>Lefavirales</taxon>
        <taxon>Baculoviridae</taxon>
        <taxon>Alphabaculovirus</taxon>
        <taxon>Alphabaculovirus leseparatae</taxon>
    </lineage>
</organism>